<accession>A0AAE6UIJ8</accession>
<sequence>MYNFIKDHFIKLLLLLLVTACESNQHPVPRCIPADVFTEGRTTSVSAYFDPSSEHFISDDKVLGNSVENNQVVRWKYTGYVTNGHPIVLRAEGMWTSWTKSNPNVTSVQKNTTDYGDDDVDRYNAILDVNRVCGPYKKIDKTFSNGTTQCKVSCEMISGVQDDLEKGAYGPPCWFRNGYGAYLLFKRPEDPEPNETVTNMRYPTSPVLHIGYTPLELAGTHGISSNNRKIKDSSCKDVKLEPGWKIYIKILDRNYYDNVGGYTVTFLDGIKSEQEFSAFEWVRKEVRGRLDKAGEDLFKNIVKNPVFKNFVFSLLTLFLIFGSLAYILGIVRTPFADVIVRLLKMALMLLLISPNSWDFFYNHLLRLFVHGTDQIIAMINSYTGDYNPQAPFSFMDIMIRDKIFSPVIWKIKIRALIVANFSSIFAVLVIVIAVLIYIALCIYGFVIYLTAFVGITFLVGLMPILLLGILFSQFKSLFDGWLTQCISFSLQAILVFTLISLFGTLIMNYYYRIFGFTVCYNEWMKVKICIFGKVGCLINSSLFGWTPGQTYDPKVIGISSDFNVSDKKSSGDDTDDIKMFGNARYKFTSGGGYIDVPPDRKYKDFRYIDYPFLDPDTESDSNPHGVNVAKDSKFKELSNLVNALLTTDKKYVVARLVNEIKTELESLQKSNAITLESKNKVLNIIDSRINTDKSANKDALDKYGDQSFKSQIINSVITDIIGGEAITPTSQEKLNEQYDYTLIKGIWAGDLILWSEVGSLFLAALLIWQMRAFVQSVAVSLAGGSMMSQTIASMYEEGFLKTFSSIPVIGKVFRAIDGGLDSYKLLVGNYITETVRRPLNMLEKVPVLGHAVKFTGKVTGGLTSSYGEYDRRYSSSFKQLNYARAFIGAHLGFSPLSAMKYLGGYAAGKMLGNRSGGLIHNMIQDRKAALDSLKAHMLGPQQHKPSPYLPNKKEDDSNPFAKSDAKNMKEGDSHSPSKTDVGGSSVPHTLDSDVKDVIGSAGSLNRSVDPRDYSPAVTDVGSVTGGPNPIDNDAGNMKGVPHALDSDVRNILDSSSSLSPVDLGGQSSLLDDSGNVCVNQGNLGDALEAREQLKLMSSNTQDEAALRNINYDIDRLDSALKEHLGSNFDKVTGEYASSYQSVEHPTTLSDADYKLNVNDISRLGNVEQVSDTLSSSSDTGFSESSDSTGLDRRDVGSSQDGLGEVSSANVSSQGEAVPQAEGVELEVLRAGSGEQFSSETGPDVQSEVQASGEGAELSSTRSDMLDIGSSQDGLGEVASADVFSQGEAVPQAEGMELEVLGSDSGELLSNETDLEIQGEVQAHVSDEMRESADIVENQDVDSVLDTSLESSTSSSTEPSIDMQVTDDGVSGVKDNVSYESSVDDQDKVDEVVDQSKSDISSSGEEGNTSDASGTESDMQPSEEQKTLSDSEDDREQLDDVLQANPYHANEEILDLASLESELPNVVVGSVGISSSNSDVKDPTTEESDNVASDDDVHFDEKDEGAAQEPDVVDLDSKVKESEADGSGDVEESTAEESSNVASDDDVHFDEKDEGAAQEPDVVDLDSKVKESEADSGGDVEESTAEESSNVASDDDVHFDEKDEGAAQEPDVVDLDSKVKESEADSGGDVEESTAEETDDTSDQSIVANEEDQKASDGMEVEETESDDTIEEKKQESDVESTEESEEKVDNTEDMSEQQLVVDEEGTDGSDITTGVTPVSSGEGIAAVHQASDDINALNLQKQVVRQNVLFANTAQPLNTEGKGNVIDHGKHATTKESSETKKAESKGKTTEKKDASKSTKTKKTSLPKMMSGIKTMVSGYAKQISTEISNSLDKFFEDSDSKKRGKKKHSKEEIESMVRNLEQLLDSLKLKKSTTNDPAEIIKLDKDIEKLESTIKSILDDQ</sequence>
<dbReference type="InterPro" id="IPR007688">
    <property type="entry name" value="Conjugal_tfr_TrbL/VirB6"/>
</dbReference>
<proteinExistence type="inferred from homology"/>
<feature type="transmembrane region" description="Helical" evidence="8">
    <location>
        <begin position="338"/>
        <end position="357"/>
    </location>
</feature>
<evidence type="ECO:0000256" key="4">
    <source>
        <dbReference type="ARBA" id="ARBA00022729"/>
    </source>
</evidence>
<feature type="compositionally biased region" description="Polar residues" evidence="7">
    <location>
        <begin position="1399"/>
        <end position="1421"/>
    </location>
</feature>
<feature type="compositionally biased region" description="Basic and acidic residues" evidence="7">
    <location>
        <begin position="1494"/>
        <end position="1504"/>
    </location>
</feature>
<evidence type="ECO:0000256" key="6">
    <source>
        <dbReference type="ARBA" id="ARBA00023136"/>
    </source>
</evidence>
<evidence type="ECO:0000256" key="1">
    <source>
        <dbReference type="ARBA" id="ARBA00004651"/>
    </source>
</evidence>
<feature type="region of interest" description="Disordered" evidence="7">
    <location>
        <begin position="1835"/>
        <end position="1854"/>
    </location>
</feature>
<feature type="compositionally biased region" description="Low complexity" evidence="7">
    <location>
        <begin position="1170"/>
        <end position="1188"/>
    </location>
</feature>
<feature type="transmembrane region" description="Helical" evidence="8">
    <location>
        <begin position="310"/>
        <end position="331"/>
    </location>
</feature>
<dbReference type="Proteomes" id="UP000422822">
    <property type="component" value="Chromosome"/>
</dbReference>
<feature type="compositionally biased region" description="Basic and acidic residues" evidence="7">
    <location>
        <begin position="1544"/>
        <end position="1554"/>
    </location>
</feature>
<feature type="compositionally biased region" description="Acidic residues" evidence="7">
    <location>
        <begin position="1658"/>
        <end position="1669"/>
    </location>
</feature>
<feature type="compositionally biased region" description="Acidic residues" evidence="7">
    <location>
        <begin position="1523"/>
        <end position="1534"/>
    </location>
</feature>
<dbReference type="Pfam" id="PF04610">
    <property type="entry name" value="TrbL"/>
    <property type="match status" value="1"/>
</dbReference>
<feature type="compositionally biased region" description="Basic and acidic residues" evidence="7">
    <location>
        <begin position="1765"/>
        <end position="1797"/>
    </location>
</feature>
<evidence type="ECO:0000256" key="2">
    <source>
        <dbReference type="ARBA" id="ARBA00007802"/>
    </source>
</evidence>
<feature type="transmembrane region" description="Helical" evidence="8">
    <location>
        <begin position="445"/>
        <end position="470"/>
    </location>
</feature>
<feature type="region of interest" description="Disordered" evidence="7">
    <location>
        <begin position="1168"/>
        <end position="1218"/>
    </location>
</feature>
<dbReference type="RefSeq" id="WP_158406690.1">
    <property type="nucleotide sequence ID" value="NZ_CP033455.1"/>
</dbReference>
<feature type="compositionally biased region" description="Basic and acidic residues" evidence="7">
    <location>
        <begin position="963"/>
        <end position="977"/>
    </location>
</feature>
<feature type="compositionally biased region" description="Acidic residues" evidence="7">
    <location>
        <begin position="1484"/>
        <end position="1493"/>
    </location>
</feature>
<evidence type="ECO:0008006" key="11">
    <source>
        <dbReference type="Google" id="ProtNLM"/>
    </source>
</evidence>
<keyword evidence="6 8" id="KW-0472">Membrane</keyword>
<feature type="transmembrane region" description="Helical" evidence="8">
    <location>
        <begin position="415"/>
        <end position="438"/>
    </location>
</feature>
<evidence type="ECO:0000256" key="7">
    <source>
        <dbReference type="SAM" id="MobiDB-lite"/>
    </source>
</evidence>
<protein>
    <recommendedName>
        <fullName evidence="11">Type IV secretion system protein</fullName>
    </recommendedName>
</protein>
<comment type="subcellular location">
    <subcellularLocation>
        <location evidence="1">Cell membrane</location>
        <topology evidence="1">Multi-pass membrane protein</topology>
    </subcellularLocation>
</comment>
<feature type="compositionally biased region" description="Basic and acidic residues" evidence="7">
    <location>
        <begin position="1594"/>
        <end position="1604"/>
    </location>
</feature>
<feature type="region of interest" description="Disordered" evidence="7">
    <location>
        <begin position="1756"/>
        <end position="1810"/>
    </location>
</feature>
<keyword evidence="10" id="KW-1185">Reference proteome</keyword>
<evidence type="ECO:0000313" key="10">
    <source>
        <dbReference type="Proteomes" id="UP000422822"/>
    </source>
</evidence>
<feature type="region of interest" description="Disordered" evidence="7">
    <location>
        <begin position="1233"/>
        <end position="1273"/>
    </location>
</feature>
<reference evidence="9 10" key="1">
    <citation type="submission" date="2018-10" db="EMBL/GenBank/DDBJ databases">
        <title>Propagation and draft genome sequences of three atypical Erhlichia ruminantium isolates.</title>
        <authorList>
            <person name="Liebenberg J."/>
            <person name="Steyn H."/>
            <person name="Josemans A."/>
            <person name="Zweygarth E."/>
        </authorList>
    </citation>
    <scope>NUCLEOTIDE SEQUENCE [LARGE SCALE GENOMIC DNA]</scope>
    <source>
        <strain evidence="9 10">Omatjenne</strain>
    </source>
</reference>
<feature type="transmembrane region" description="Helical" evidence="8">
    <location>
        <begin position="751"/>
        <end position="770"/>
    </location>
</feature>
<feature type="compositionally biased region" description="Acidic residues" evidence="7">
    <location>
        <begin position="1429"/>
        <end position="1438"/>
    </location>
</feature>
<evidence type="ECO:0000256" key="8">
    <source>
        <dbReference type="SAM" id="Phobius"/>
    </source>
</evidence>
<feature type="compositionally biased region" description="Polar residues" evidence="7">
    <location>
        <begin position="1257"/>
        <end position="1272"/>
    </location>
</feature>
<keyword evidence="5 8" id="KW-1133">Transmembrane helix</keyword>
<feature type="region of interest" description="Disordered" evidence="7">
    <location>
        <begin position="1333"/>
        <end position="1445"/>
    </location>
</feature>
<feature type="transmembrane region" description="Helical" evidence="8">
    <location>
        <begin position="490"/>
        <end position="511"/>
    </location>
</feature>
<gene>
    <name evidence="9" type="ORF">EDL80_02915</name>
</gene>
<keyword evidence="4" id="KW-0732">Signal</keyword>
<feature type="region of interest" description="Disordered" evidence="7">
    <location>
        <begin position="938"/>
        <end position="1033"/>
    </location>
</feature>
<feature type="compositionally biased region" description="Acidic residues" evidence="7">
    <location>
        <begin position="1623"/>
        <end position="1641"/>
    </location>
</feature>
<comment type="similarity">
    <text evidence="2">Belongs to the TrbL/VirB6 family.</text>
</comment>
<evidence type="ECO:0000256" key="3">
    <source>
        <dbReference type="ARBA" id="ARBA00022692"/>
    </source>
</evidence>
<keyword evidence="3 8" id="KW-0812">Transmembrane</keyword>
<evidence type="ECO:0000256" key="5">
    <source>
        <dbReference type="ARBA" id="ARBA00022989"/>
    </source>
</evidence>
<feature type="region of interest" description="Disordered" evidence="7">
    <location>
        <begin position="1469"/>
        <end position="1717"/>
    </location>
</feature>
<name>A0AAE6UIJ8_EHRRU</name>
<dbReference type="GO" id="GO:0005886">
    <property type="term" value="C:plasma membrane"/>
    <property type="evidence" value="ECO:0007669"/>
    <property type="project" value="UniProtKB-SubCell"/>
</dbReference>
<feature type="compositionally biased region" description="Polar residues" evidence="7">
    <location>
        <begin position="1196"/>
        <end position="1214"/>
    </location>
</feature>
<feature type="compositionally biased region" description="Acidic residues" evidence="7">
    <location>
        <begin position="1677"/>
        <end position="1707"/>
    </location>
</feature>
<feature type="compositionally biased region" description="Acidic residues" evidence="7">
    <location>
        <begin position="1573"/>
        <end position="1584"/>
    </location>
</feature>
<organism evidence="9 10">
    <name type="scientific">Ehrlichia ruminantium</name>
    <name type="common">heartwater rickettsia</name>
    <name type="synonym">Cowdria ruminantium</name>
    <dbReference type="NCBI Taxonomy" id="779"/>
    <lineage>
        <taxon>Bacteria</taxon>
        <taxon>Pseudomonadati</taxon>
        <taxon>Pseudomonadota</taxon>
        <taxon>Alphaproteobacteria</taxon>
        <taxon>Rickettsiales</taxon>
        <taxon>Anaplasmataceae</taxon>
        <taxon>Ehrlichia</taxon>
    </lineage>
</organism>
<feature type="compositionally biased region" description="Basic and acidic residues" evidence="7">
    <location>
        <begin position="1384"/>
        <end position="1396"/>
    </location>
</feature>
<dbReference type="EMBL" id="CP033455">
    <property type="protein sequence ID" value="QGR03505.1"/>
    <property type="molecule type" value="Genomic_DNA"/>
</dbReference>
<dbReference type="GO" id="GO:0030255">
    <property type="term" value="P:protein secretion by the type IV secretion system"/>
    <property type="evidence" value="ECO:0007669"/>
    <property type="project" value="InterPro"/>
</dbReference>
<evidence type="ECO:0000313" key="9">
    <source>
        <dbReference type="EMBL" id="QGR03505.1"/>
    </source>
</evidence>
<feature type="compositionally biased region" description="Low complexity" evidence="7">
    <location>
        <begin position="1340"/>
        <end position="1357"/>
    </location>
</feature>